<evidence type="ECO:0000313" key="1">
    <source>
        <dbReference type="EMBL" id="QPM92310.1"/>
    </source>
</evidence>
<accession>A0A418SD20</accession>
<dbReference type="KEGG" id="palw:PSAL_035740"/>
<dbReference type="AlphaFoldDB" id="A0A418SD20"/>
<protein>
    <submittedName>
        <fullName evidence="1">Uncharacterized protein</fullName>
    </submittedName>
</protein>
<proteinExistence type="predicted"/>
<gene>
    <name evidence="1" type="ORF">PSAL_035740</name>
</gene>
<sequence>MAVAKNPAVDRLRKKVMARAPFRSEMPLSSVWFPVSVGWVVTLRVCPPVGAAGGRRRLFPQLPQDAHVLHVLAQ</sequence>
<organism evidence="1 2">
    <name type="scientific">Pseudooceanicola algae</name>
    <dbReference type="NCBI Taxonomy" id="1537215"/>
    <lineage>
        <taxon>Bacteria</taxon>
        <taxon>Pseudomonadati</taxon>
        <taxon>Pseudomonadota</taxon>
        <taxon>Alphaproteobacteria</taxon>
        <taxon>Rhodobacterales</taxon>
        <taxon>Paracoccaceae</taxon>
        <taxon>Pseudooceanicola</taxon>
    </lineage>
</organism>
<dbReference type="Proteomes" id="UP000283786">
    <property type="component" value="Plasmid p202"/>
</dbReference>
<name>A0A418SD20_9RHOB</name>
<keyword evidence="2" id="KW-1185">Reference proteome</keyword>
<dbReference type="EMBL" id="CP060437">
    <property type="protein sequence ID" value="QPM92310.1"/>
    <property type="molecule type" value="Genomic_DNA"/>
</dbReference>
<evidence type="ECO:0000313" key="2">
    <source>
        <dbReference type="Proteomes" id="UP000283786"/>
    </source>
</evidence>
<keyword evidence="1" id="KW-0614">Plasmid</keyword>
<reference evidence="1 2" key="1">
    <citation type="submission" date="2020-08" db="EMBL/GenBank/DDBJ databases">
        <title>Genome sequence of Rhodobacteraceae bacterium Lw-13e.</title>
        <authorList>
            <person name="Poehlein A."/>
            <person name="Wolter L."/>
            <person name="Daniel R."/>
            <person name="Brinkhoff T."/>
        </authorList>
    </citation>
    <scope>NUCLEOTIDE SEQUENCE [LARGE SCALE GENOMIC DNA]</scope>
    <source>
        <strain evidence="1 2">Lw-13e</strain>
        <plasmid evidence="1 2">p202</plasmid>
    </source>
</reference>
<geneLocation type="plasmid" evidence="1 2">
    <name>p202</name>
</geneLocation>